<dbReference type="EMBL" id="JACSQM010000005">
    <property type="protein sequence ID" value="MBD7964859.1"/>
    <property type="molecule type" value="Genomic_DNA"/>
</dbReference>
<organism evidence="1 2">
    <name type="scientific">Fictibacillus norfolkensis</name>
    <dbReference type="NCBI Taxonomy" id="2762233"/>
    <lineage>
        <taxon>Bacteria</taxon>
        <taxon>Bacillati</taxon>
        <taxon>Bacillota</taxon>
        <taxon>Bacilli</taxon>
        <taxon>Bacillales</taxon>
        <taxon>Fictibacillaceae</taxon>
        <taxon>Fictibacillus</taxon>
    </lineage>
</organism>
<name>A0ABR8SP36_9BACL</name>
<proteinExistence type="predicted"/>
<keyword evidence="2" id="KW-1185">Reference proteome</keyword>
<protein>
    <submittedName>
        <fullName evidence="1">Uncharacterized protein</fullName>
    </submittedName>
</protein>
<reference evidence="1 2" key="1">
    <citation type="submission" date="2020-08" db="EMBL/GenBank/DDBJ databases">
        <title>A Genomic Blueprint of the Chicken Gut Microbiome.</title>
        <authorList>
            <person name="Gilroy R."/>
            <person name="Ravi A."/>
            <person name="Getino M."/>
            <person name="Pursley I."/>
            <person name="Horton D.L."/>
            <person name="Alikhan N.-F."/>
            <person name="Baker D."/>
            <person name="Gharbi K."/>
            <person name="Hall N."/>
            <person name="Watson M."/>
            <person name="Adriaenssens E.M."/>
            <person name="Foster-Nyarko E."/>
            <person name="Jarju S."/>
            <person name="Secka A."/>
            <person name="Antonio M."/>
            <person name="Oren A."/>
            <person name="Chaudhuri R."/>
            <person name="La Ragione R.M."/>
            <person name="Hildebrand F."/>
            <person name="Pallen M.J."/>
        </authorList>
    </citation>
    <scope>NUCLEOTIDE SEQUENCE [LARGE SCALE GENOMIC DNA]</scope>
    <source>
        <strain evidence="1 2">Sa2CUA10</strain>
    </source>
</reference>
<dbReference type="RefSeq" id="WP_191754142.1">
    <property type="nucleotide sequence ID" value="NZ_JACSQM010000005.1"/>
</dbReference>
<sequence>MQRYTKLFISGILLVVLSIQNDMFKEFIYQWEIDQKYKITEINEMYAGAPTSYQFGSTRIDTFHITNDEPPFRDPWDNIINLADVYIKIDGENKEVLKNFPVQMDEGLNQYSHYVSYWLIHNKKTTEDSFAIVI</sequence>
<accession>A0ABR8SP36</accession>
<comment type="caution">
    <text evidence="1">The sequence shown here is derived from an EMBL/GenBank/DDBJ whole genome shotgun (WGS) entry which is preliminary data.</text>
</comment>
<dbReference type="Proteomes" id="UP000603641">
    <property type="component" value="Unassembled WGS sequence"/>
</dbReference>
<evidence type="ECO:0000313" key="1">
    <source>
        <dbReference type="EMBL" id="MBD7964859.1"/>
    </source>
</evidence>
<evidence type="ECO:0000313" key="2">
    <source>
        <dbReference type="Proteomes" id="UP000603641"/>
    </source>
</evidence>
<gene>
    <name evidence="1" type="ORF">H9648_12420</name>
</gene>